<sequence length="267" mass="29784">MTSTWKSKVDITHIGTATAILRVDDVNFITDPFFSKVGNQWPRNDGKMLENFEDPAMELHNLPVIDAVLLSHENHADNLDDLGRRLLDGRRVFTTPDGAKNLAPRPAVHGLKPWKSMSCKIAGKPFEITATPCVHYPGHECVGLIVTTPDFGKTDGLPNAIYFSGDTVYTEELAEMRKRFHIKIALFNVGAAWVATAPDAEPIQITMGGEQAARLFRDIGAEILVPMHYESWTHFTENGEDLRKAFEKAGVSQYVRWLEPGKTKNIV</sequence>
<dbReference type="VEuPathDB" id="FungiDB:Lema_P124880.1"/>
<evidence type="ECO:0000259" key="2">
    <source>
        <dbReference type="Pfam" id="PF12706"/>
    </source>
</evidence>
<accession>M1ZJN3</accession>
<evidence type="ECO:0000313" key="3">
    <source>
        <dbReference type="EMBL" id="CCT61084.1"/>
    </source>
</evidence>
<dbReference type="EMBL" id="FP929064">
    <property type="protein sequence ID" value="CCT61084.1"/>
    <property type="molecule type" value="Genomic_DNA"/>
</dbReference>
<protein>
    <recommendedName>
        <fullName evidence="2">Metallo-beta-lactamase domain-containing protein</fullName>
    </recommendedName>
</protein>
<keyword evidence="1" id="KW-0378">Hydrolase</keyword>
<name>M1ZJN3_LEPMJ</name>
<dbReference type="Gene3D" id="3.60.15.10">
    <property type="entry name" value="Ribonuclease Z/Hydroxyacylglutathione hydrolase-like"/>
    <property type="match status" value="1"/>
</dbReference>
<dbReference type="InterPro" id="IPR050114">
    <property type="entry name" value="UPF0173_UPF0282_UlaG_hydrolase"/>
</dbReference>
<dbReference type="Proteomes" id="UP000002668">
    <property type="component" value="Genome"/>
</dbReference>
<dbReference type="GO" id="GO:0016787">
    <property type="term" value="F:hydrolase activity"/>
    <property type="evidence" value="ECO:0007669"/>
    <property type="project" value="UniProtKB-KW"/>
</dbReference>
<dbReference type="PANTHER" id="PTHR43546:SF9">
    <property type="entry name" value="L-ASCORBATE-6-PHOSPHATE LACTONASE ULAG-RELATED"/>
    <property type="match status" value="1"/>
</dbReference>
<dbReference type="InParanoid" id="M1ZJN3"/>
<dbReference type="Pfam" id="PF12706">
    <property type="entry name" value="Lactamase_B_2"/>
    <property type="match status" value="1"/>
</dbReference>
<feature type="domain" description="Metallo-beta-lactamase" evidence="2">
    <location>
        <begin position="27"/>
        <end position="229"/>
    </location>
</feature>
<organism evidence="3 4">
    <name type="scientific">Leptosphaeria maculans (strain JN3 / isolate v23.1.3 / race Av1-4-5-6-7-8)</name>
    <name type="common">Blackleg fungus</name>
    <name type="synonym">Phoma lingam</name>
    <dbReference type="NCBI Taxonomy" id="985895"/>
    <lineage>
        <taxon>Eukaryota</taxon>
        <taxon>Fungi</taxon>
        <taxon>Dikarya</taxon>
        <taxon>Ascomycota</taxon>
        <taxon>Pezizomycotina</taxon>
        <taxon>Dothideomycetes</taxon>
        <taxon>Pleosporomycetidae</taxon>
        <taxon>Pleosporales</taxon>
        <taxon>Pleosporineae</taxon>
        <taxon>Leptosphaeriaceae</taxon>
        <taxon>Plenodomus</taxon>
        <taxon>Plenodomus lingam/Leptosphaeria maculans species complex</taxon>
    </lineage>
</organism>
<evidence type="ECO:0000256" key="1">
    <source>
        <dbReference type="ARBA" id="ARBA00022801"/>
    </source>
</evidence>
<gene>
    <name evidence="3" type="ORF">Lema_P124880.1</name>
</gene>
<dbReference type="OrthoDB" id="332863at2759"/>
<dbReference type="InterPro" id="IPR036866">
    <property type="entry name" value="RibonucZ/Hydroxyglut_hydro"/>
</dbReference>
<reference evidence="3 4" key="1">
    <citation type="journal article" date="2011" name="Nat. Commun.">
        <title>Effector diversification within compartments of the Leptosphaeria maculans genome affected by Repeat-Induced Point mutations.</title>
        <authorList>
            <person name="Rouxel T."/>
            <person name="Grandaubert J."/>
            <person name="Hane J.K."/>
            <person name="Hoede C."/>
            <person name="van de Wouw A.P."/>
            <person name="Couloux A."/>
            <person name="Dominguez V."/>
            <person name="Anthouard V."/>
            <person name="Bally P."/>
            <person name="Bourras S."/>
            <person name="Cozijnsen A.J."/>
            <person name="Ciuffetti L.M."/>
            <person name="Degrave A."/>
            <person name="Dilmaghani A."/>
            <person name="Duret L."/>
            <person name="Fudal I."/>
            <person name="Goodwin S.B."/>
            <person name="Gout L."/>
            <person name="Glaser N."/>
            <person name="Linglin J."/>
            <person name="Kema G.H.J."/>
            <person name="Lapalu N."/>
            <person name="Lawrence C.B."/>
            <person name="May K."/>
            <person name="Meyer M."/>
            <person name="Ollivier B."/>
            <person name="Poulain J."/>
            <person name="Schoch C.L."/>
            <person name="Simon A."/>
            <person name="Spatafora J.W."/>
            <person name="Stachowiak A."/>
            <person name="Turgeon B.G."/>
            <person name="Tyler B.M."/>
            <person name="Vincent D."/>
            <person name="Weissenbach J."/>
            <person name="Amselem J."/>
            <person name="Quesneville H."/>
            <person name="Oliver R.P."/>
            <person name="Wincker P."/>
            <person name="Balesdent M.-H."/>
            <person name="Howlett B.J."/>
        </authorList>
    </citation>
    <scope>NUCLEOTIDE SEQUENCE [LARGE SCALE GENOMIC DNA]</scope>
    <source>
        <strain evidence="4">JN3 / isolate v23.1.3 / race Av1-4-5-6-7-8</strain>
    </source>
</reference>
<dbReference type="InterPro" id="IPR001279">
    <property type="entry name" value="Metallo-B-lactamas"/>
</dbReference>
<dbReference type="SUPFAM" id="SSF56281">
    <property type="entry name" value="Metallo-hydrolase/oxidoreductase"/>
    <property type="match status" value="1"/>
</dbReference>
<evidence type="ECO:0000313" key="4">
    <source>
        <dbReference type="Proteomes" id="UP000002668"/>
    </source>
</evidence>
<keyword evidence="4" id="KW-1185">Reference proteome</keyword>
<proteinExistence type="predicted"/>
<dbReference type="AlphaFoldDB" id="M1ZJN3"/>
<dbReference type="PANTHER" id="PTHR43546">
    <property type="entry name" value="UPF0173 METAL-DEPENDENT HYDROLASE MJ1163-RELATED"/>
    <property type="match status" value="1"/>
</dbReference>